<evidence type="ECO:0000313" key="1">
    <source>
        <dbReference type="EMBL" id="PPD58441.1"/>
    </source>
</evidence>
<comment type="caution">
    <text evidence="1">The sequence shown here is derived from an EMBL/GenBank/DDBJ whole genome shotgun (WGS) entry which is preliminary data.</text>
</comment>
<organism evidence="1 2">
    <name type="scientific">Dehalogenimonas etheniformans</name>
    <dbReference type="NCBI Taxonomy" id="1536648"/>
    <lineage>
        <taxon>Bacteria</taxon>
        <taxon>Bacillati</taxon>
        <taxon>Chloroflexota</taxon>
        <taxon>Dehalococcoidia</taxon>
        <taxon>Dehalococcoidales</taxon>
        <taxon>Dehalococcoidaceae</taxon>
        <taxon>Dehalogenimonas</taxon>
    </lineage>
</organism>
<dbReference type="EMBL" id="JQAN02000007">
    <property type="protein sequence ID" value="PPD58441.1"/>
    <property type="molecule type" value="Genomic_DNA"/>
</dbReference>
<reference evidence="1 2" key="1">
    <citation type="journal article" date="2017" name="ISME J.">
        <title>Grape pomace compost harbors organohalide-respiring Dehalogenimonas species with novel reductive dehalogenase genes.</title>
        <authorList>
            <person name="Yang Y."/>
            <person name="Higgins S.A."/>
            <person name="Yan J."/>
            <person name="Simsir B."/>
            <person name="Chourey K."/>
            <person name="Iyer R."/>
            <person name="Hettich R.L."/>
            <person name="Baldwin B."/>
            <person name="Ogles D.M."/>
            <person name="Loffler F.E."/>
        </authorList>
    </citation>
    <scope>NUCLEOTIDE SEQUENCE [LARGE SCALE GENOMIC DNA]</scope>
    <source>
        <strain evidence="1 2">GP</strain>
    </source>
</reference>
<dbReference type="RefSeq" id="WP_102331848.1">
    <property type="nucleotide sequence ID" value="NZ_CP058566.2"/>
</dbReference>
<dbReference type="Proteomes" id="UP000235653">
    <property type="component" value="Unassembled WGS sequence"/>
</dbReference>
<gene>
    <name evidence="1" type="ORF">JP09_004155</name>
</gene>
<name>A0A2P5P820_9CHLR</name>
<keyword evidence="2" id="KW-1185">Reference proteome</keyword>
<dbReference type="OrthoDB" id="9917690at2"/>
<accession>A0A2P5P820</accession>
<proteinExistence type="predicted"/>
<evidence type="ECO:0000313" key="2">
    <source>
        <dbReference type="Proteomes" id="UP000235653"/>
    </source>
</evidence>
<dbReference type="AlphaFoldDB" id="A0A2P5P820"/>
<protein>
    <submittedName>
        <fullName evidence="1">Uncharacterized protein</fullName>
    </submittedName>
</protein>
<sequence>MLAIPLLLIAAYSAWMLKLGRGLKKPRYYSILAIGVPAIIFIIGALVAELIEESAGDQSISDVSDLFFTAGLVLVAIALVALIAFALARRWEVVKGVGFSLSVTFIALFIELFVLKWGPAADFR</sequence>